<organism evidence="1 2">
    <name type="scientific">Nesidiocoris tenuis</name>
    <dbReference type="NCBI Taxonomy" id="355587"/>
    <lineage>
        <taxon>Eukaryota</taxon>
        <taxon>Metazoa</taxon>
        <taxon>Ecdysozoa</taxon>
        <taxon>Arthropoda</taxon>
        <taxon>Hexapoda</taxon>
        <taxon>Insecta</taxon>
        <taxon>Pterygota</taxon>
        <taxon>Neoptera</taxon>
        <taxon>Paraneoptera</taxon>
        <taxon>Hemiptera</taxon>
        <taxon>Heteroptera</taxon>
        <taxon>Panheteroptera</taxon>
        <taxon>Cimicomorpha</taxon>
        <taxon>Miridae</taxon>
        <taxon>Dicyphina</taxon>
        <taxon>Nesidiocoris</taxon>
    </lineage>
</organism>
<evidence type="ECO:0000313" key="1">
    <source>
        <dbReference type="EMBL" id="BES92454.1"/>
    </source>
</evidence>
<dbReference type="EMBL" id="AP028911">
    <property type="protein sequence ID" value="BES92454.1"/>
    <property type="molecule type" value="Genomic_DNA"/>
</dbReference>
<gene>
    <name evidence="1" type="ORF">NTJ_05263</name>
</gene>
<name>A0ABN7AJN2_9HEMI</name>
<evidence type="ECO:0000313" key="2">
    <source>
        <dbReference type="Proteomes" id="UP001307889"/>
    </source>
</evidence>
<protein>
    <submittedName>
        <fullName evidence="1">Uncharacterized protein</fullName>
    </submittedName>
</protein>
<reference evidence="1 2" key="1">
    <citation type="submission" date="2023-09" db="EMBL/GenBank/DDBJ databases">
        <title>Nesidiocoris tenuis whole genome shotgun sequence.</title>
        <authorList>
            <person name="Shibata T."/>
            <person name="Shimoda M."/>
            <person name="Kobayashi T."/>
            <person name="Uehara T."/>
        </authorList>
    </citation>
    <scope>NUCLEOTIDE SEQUENCE [LARGE SCALE GENOMIC DNA]</scope>
    <source>
        <strain evidence="1 2">Japan</strain>
    </source>
</reference>
<sequence>MVIRTAIFPCRISSDAIYVESNCWKIRYQIERSRGRENVRGALLESMDGDLLISRSEAIGGSSGRKAALYARRLQFRKGGGSIDLYRLDGPFLED</sequence>
<keyword evidence="2" id="KW-1185">Reference proteome</keyword>
<accession>A0ABN7AJN2</accession>
<dbReference type="Proteomes" id="UP001307889">
    <property type="component" value="Chromosome 3"/>
</dbReference>
<proteinExistence type="predicted"/>